<name>A0A645J254_9ZZZZ</name>
<dbReference type="AlphaFoldDB" id="A0A645J254"/>
<sequence>MFHGLVGCDRHAGVAASQPELDVGRLVCGDEITHFIDDMGQRGAFVVLEEDLQIDDLAALCVQAQIGR</sequence>
<comment type="caution">
    <text evidence="1">The sequence shown here is derived from an EMBL/GenBank/DDBJ whole genome shotgun (WGS) entry which is preliminary data.</text>
</comment>
<accession>A0A645J254</accession>
<organism evidence="1">
    <name type="scientific">bioreactor metagenome</name>
    <dbReference type="NCBI Taxonomy" id="1076179"/>
    <lineage>
        <taxon>unclassified sequences</taxon>
        <taxon>metagenomes</taxon>
        <taxon>ecological metagenomes</taxon>
    </lineage>
</organism>
<gene>
    <name evidence="1" type="ORF">SDC9_205181</name>
</gene>
<reference evidence="1" key="1">
    <citation type="submission" date="2019-08" db="EMBL/GenBank/DDBJ databases">
        <authorList>
            <person name="Kucharzyk K."/>
            <person name="Murdoch R.W."/>
            <person name="Higgins S."/>
            <person name="Loffler F."/>
        </authorList>
    </citation>
    <scope>NUCLEOTIDE SEQUENCE</scope>
</reference>
<evidence type="ECO:0000313" key="1">
    <source>
        <dbReference type="EMBL" id="MPN57487.1"/>
    </source>
</evidence>
<protein>
    <submittedName>
        <fullName evidence="1">Uncharacterized protein</fullName>
    </submittedName>
</protein>
<proteinExistence type="predicted"/>
<dbReference type="EMBL" id="VSSQ01129054">
    <property type="protein sequence ID" value="MPN57487.1"/>
    <property type="molecule type" value="Genomic_DNA"/>
</dbReference>